<protein>
    <submittedName>
        <fullName evidence="2">Uncharacterized protein</fullName>
    </submittedName>
</protein>
<proteinExistence type="predicted"/>
<comment type="caution">
    <text evidence="2">The sequence shown here is derived from an EMBL/GenBank/DDBJ whole genome shotgun (WGS) entry which is preliminary data.</text>
</comment>
<keyword evidence="3" id="KW-1185">Reference proteome</keyword>
<dbReference type="EMBL" id="LGTZ01002258">
    <property type="protein sequence ID" value="OJD16456.1"/>
    <property type="molecule type" value="Genomic_DNA"/>
</dbReference>
<gene>
    <name evidence="2" type="ORF">ACJ73_08881</name>
</gene>
<evidence type="ECO:0000313" key="3">
    <source>
        <dbReference type="Proteomes" id="UP000242791"/>
    </source>
</evidence>
<accession>A0A1J9PIZ7</accession>
<feature type="region of interest" description="Disordered" evidence="1">
    <location>
        <begin position="1"/>
        <end position="20"/>
    </location>
</feature>
<name>A0A1J9PIZ7_9EURO</name>
<reference evidence="2 3" key="1">
    <citation type="submission" date="2015-08" db="EMBL/GenBank/DDBJ databases">
        <title>Emmonsia species relationships and genome sequence.</title>
        <authorList>
            <person name="Cuomo C.A."/>
            <person name="Schwartz I.S."/>
            <person name="Kenyon C."/>
            <person name="De Hoog G.S."/>
            <person name="Govender N.P."/>
            <person name="Botha A."/>
            <person name="Moreno L."/>
            <person name="De Vries M."/>
            <person name="Munoz J.F."/>
            <person name="Stielow J.B."/>
        </authorList>
    </citation>
    <scope>NUCLEOTIDE SEQUENCE [LARGE SCALE GENOMIC DNA]</scope>
    <source>
        <strain evidence="2 3">EI222</strain>
    </source>
</reference>
<evidence type="ECO:0000256" key="1">
    <source>
        <dbReference type="SAM" id="MobiDB-lite"/>
    </source>
</evidence>
<sequence length="63" mass="7333">MSKRKRLEEPDDAGSKESRATRFNIHTLKQLQKAVAADPEIDLTLYFPKDYSRRLSEMRAPLL</sequence>
<dbReference type="AlphaFoldDB" id="A0A1J9PIZ7"/>
<dbReference type="Proteomes" id="UP000242791">
    <property type="component" value="Unassembled WGS sequence"/>
</dbReference>
<evidence type="ECO:0000313" key="2">
    <source>
        <dbReference type="EMBL" id="OJD16456.1"/>
    </source>
</evidence>
<dbReference type="OrthoDB" id="2906425at2759"/>
<organism evidence="2 3">
    <name type="scientific">Blastomyces percursus</name>
    <dbReference type="NCBI Taxonomy" id="1658174"/>
    <lineage>
        <taxon>Eukaryota</taxon>
        <taxon>Fungi</taxon>
        <taxon>Dikarya</taxon>
        <taxon>Ascomycota</taxon>
        <taxon>Pezizomycotina</taxon>
        <taxon>Eurotiomycetes</taxon>
        <taxon>Eurotiomycetidae</taxon>
        <taxon>Onygenales</taxon>
        <taxon>Ajellomycetaceae</taxon>
        <taxon>Blastomyces</taxon>
    </lineage>
</organism>
<feature type="non-terminal residue" evidence="2">
    <location>
        <position position="63"/>
    </location>
</feature>
<dbReference type="VEuPathDB" id="FungiDB:ACJ73_08881"/>